<protein>
    <submittedName>
        <fullName evidence="3">DNA, contig: SP636</fullName>
    </submittedName>
</protein>
<dbReference type="InterPro" id="IPR012373">
    <property type="entry name" value="Ferrdict_sens_TM"/>
</dbReference>
<keyword evidence="1" id="KW-0472">Membrane</keyword>
<dbReference type="PIRSF" id="PIRSF018266">
    <property type="entry name" value="FecR"/>
    <property type="match status" value="1"/>
</dbReference>
<dbReference type="AlphaFoldDB" id="A0A0C9N3Y3"/>
<dbReference type="RefSeq" id="WP_082052496.1">
    <property type="nucleotide sequence ID" value="NZ_BBJS01000036.1"/>
</dbReference>
<evidence type="ECO:0000313" key="4">
    <source>
        <dbReference type="Proteomes" id="UP000032025"/>
    </source>
</evidence>
<dbReference type="GeneID" id="78527984"/>
<keyword evidence="1" id="KW-0812">Transmembrane</keyword>
<name>A0A0C9N3Y3_SPHPI</name>
<feature type="domain" description="FecR protein" evidence="2">
    <location>
        <begin position="130"/>
        <end position="219"/>
    </location>
</feature>
<dbReference type="EMBL" id="BBJS01000036">
    <property type="protein sequence ID" value="GAN14289.1"/>
    <property type="molecule type" value="Genomic_DNA"/>
</dbReference>
<dbReference type="PANTHER" id="PTHR30273">
    <property type="entry name" value="PERIPLASMIC SIGNAL SENSOR AND SIGMA FACTOR ACTIVATOR FECR-RELATED"/>
    <property type="match status" value="1"/>
</dbReference>
<evidence type="ECO:0000259" key="2">
    <source>
        <dbReference type="Pfam" id="PF04773"/>
    </source>
</evidence>
<comment type="caution">
    <text evidence="3">The sequence shown here is derived from an EMBL/GenBank/DDBJ whole genome shotgun (WGS) entry which is preliminary data.</text>
</comment>
<dbReference type="Pfam" id="PF04773">
    <property type="entry name" value="FecR"/>
    <property type="match status" value="1"/>
</dbReference>
<dbReference type="Proteomes" id="UP000032025">
    <property type="component" value="Unassembled WGS sequence"/>
</dbReference>
<dbReference type="PANTHER" id="PTHR30273:SF2">
    <property type="entry name" value="PROTEIN FECR"/>
    <property type="match status" value="1"/>
</dbReference>
<reference evidence="3 4" key="1">
    <citation type="submission" date="2014-08" db="EMBL/GenBank/DDBJ databases">
        <title>Whole genome shotgun sequence of Sphingomonas paucimobilis NBRC 13935.</title>
        <authorList>
            <person name="Hosoyama A."/>
            <person name="Hashimoto M."/>
            <person name="Hosoyama Y."/>
            <person name="Noguchi M."/>
            <person name="Uohara A."/>
            <person name="Ohji S."/>
            <person name="Katano-Makiyama Y."/>
            <person name="Ichikawa N."/>
            <person name="Kimura A."/>
            <person name="Yamazoe A."/>
            <person name="Fujita N."/>
        </authorList>
    </citation>
    <scope>NUCLEOTIDE SEQUENCE [LARGE SCALE GENOMIC DNA]</scope>
    <source>
        <strain evidence="3 4">NBRC 13935</strain>
    </source>
</reference>
<organism evidence="3 4">
    <name type="scientific">Sphingomonas paucimobilis NBRC 13935</name>
    <dbReference type="NCBI Taxonomy" id="1219050"/>
    <lineage>
        <taxon>Bacteria</taxon>
        <taxon>Pseudomonadati</taxon>
        <taxon>Pseudomonadota</taxon>
        <taxon>Alphaproteobacteria</taxon>
        <taxon>Sphingomonadales</taxon>
        <taxon>Sphingomonadaceae</taxon>
        <taxon>Sphingomonas</taxon>
    </lineage>
</organism>
<keyword evidence="1" id="KW-1133">Transmembrane helix</keyword>
<dbReference type="GO" id="GO:0016989">
    <property type="term" value="F:sigma factor antagonist activity"/>
    <property type="evidence" value="ECO:0007669"/>
    <property type="project" value="TreeGrafter"/>
</dbReference>
<gene>
    <name evidence="3" type="ORF">SP6_36_00070</name>
</gene>
<proteinExistence type="predicted"/>
<feature type="transmembrane region" description="Helical" evidence="1">
    <location>
        <begin position="96"/>
        <end position="114"/>
    </location>
</feature>
<sequence length="334" mass="36835">MTDMINQDRLEQAADWADQLDSLGPEARAELGRWLHEAPENRAALVRMVRLLGDPALFDVVEQARCEAIPPLPPMTEARPARRWPSRIGQPTRRRLAVSIAAALAAMIATPLIWRGTQPDTPEMTRIYASTIGQQRQVHLPDGSNMTLDAASRVAIAFSTDGRDLTLQNGAARFEVRHDADRPFAVSTPEGQMVALGTNFSVDRGAGHSELRVFRGRVRLTAPGQPSVIVTAGHWAEAGAGPIVLHAFDIGDYQGWQDRWLSGDHIRLGDAMARLGRYSPRPIRLADPALANESFKGRFRLDRPVESLTLIGELFDLPLHKDGKTLQLGPARRH</sequence>
<dbReference type="InterPro" id="IPR006860">
    <property type="entry name" value="FecR"/>
</dbReference>
<keyword evidence="4" id="KW-1185">Reference proteome</keyword>
<dbReference type="Gene3D" id="2.60.120.1440">
    <property type="match status" value="1"/>
</dbReference>
<evidence type="ECO:0000256" key="1">
    <source>
        <dbReference type="SAM" id="Phobius"/>
    </source>
</evidence>
<accession>A0A0C9N3Y3</accession>
<evidence type="ECO:0000313" key="3">
    <source>
        <dbReference type="EMBL" id="GAN14289.1"/>
    </source>
</evidence>